<dbReference type="EC" id="2.7.4.23" evidence="6"/>
<keyword evidence="9" id="KW-1185">Reference proteome</keyword>
<organism evidence="8 9">
    <name type="scientific">Halomonas piscis</name>
    <dbReference type="NCBI Taxonomy" id="3031727"/>
    <lineage>
        <taxon>Bacteria</taxon>
        <taxon>Pseudomonadati</taxon>
        <taxon>Pseudomonadota</taxon>
        <taxon>Gammaproteobacteria</taxon>
        <taxon>Oceanospirillales</taxon>
        <taxon>Halomonadaceae</taxon>
        <taxon>Halomonas</taxon>
    </lineage>
</organism>
<gene>
    <name evidence="6 8" type="primary">phnN</name>
    <name evidence="8" type="ORF">P1P91_00980</name>
</gene>
<dbReference type="InterPro" id="IPR012699">
    <property type="entry name" value="PhnN"/>
</dbReference>
<dbReference type="HAMAP" id="MF_00836">
    <property type="entry name" value="PhnN"/>
    <property type="match status" value="1"/>
</dbReference>
<dbReference type="SMART" id="SM00072">
    <property type="entry name" value="GuKc"/>
    <property type="match status" value="1"/>
</dbReference>
<dbReference type="SUPFAM" id="SSF52540">
    <property type="entry name" value="P-loop containing nucleoside triphosphate hydrolases"/>
    <property type="match status" value="1"/>
</dbReference>
<evidence type="ECO:0000313" key="9">
    <source>
        <dbReference type="Proteomes" id="UP001301869"/>
    </source>
</evidence>
<sequence length="180" mass="20779">MARLVYLMGASGVGKDSLLSAIRQCHPELLVAHRYITRWSGHHENCVSLSAQEFTERRHAGLFCLDWQAHGLEYGIGIEVEHWLKRDHTVIVNGSRRAFARARERFGEQLLPILVTAEPQVLRQRLIQRGRETHFEIERRLAQHQRLEAELVDVERLNNNKALHHSVAALQRLLNTECIS</sequence>
<evidence type="ECO:0000259" key="7">
    <source>
        <dbReference type="SMART" id="SM00072"/>
    </source>
</evidence>
<comment type="caution">
    <text evidence="6">Lacks conserved residue(s) required for the propagation of feature annotation.</text>
</comment>
<evidence type="ECO:0000256" key="3">
    <source>
        <dbReference type="ARBA" id="ARBA00022679"/>
    </source>
</evidence>
<evidence type="ECO:0000256" key="4">
    <source>
        <dbReference type="ARBA" id="ARBA00022741"/>
    </source>
</evidence>
<keyword evidence="5 6" id="KW-0067">ATP-binding</keyword>
<dbReference type="Proteomes" id="UP001301869">
    <property type="component" value="Chromosome"/>
</dbReference>
<comment type="catalytic activity">
    <reaction evidence="1 6">
        <text>alpha-D-ribose 1,5-bisphosphate + ATP = 5-phospho-alpha-D-ribose 1-diphosphate + ADP</text>
        <dbReference type="Rhea" id="RHEA:20109"/>
        <dbReference type="ChEBI" id="CHEBI:30616"/>
        <dbReference type="ChEBI" id="CHEBI:58017"/>
        <dbReference type="ChEBI" id="CHEBI:68688"/>
        <dbReference type="ChEBI" id="CHEBI:456216"/>
        <dbReference type="EC" id="2.7.4.23"/>
    </reaction>
</comment>
<dbReference type="InterPro" id="IPR008145">
    <property type="entry name" value="GK/Ca_channel_bsu"/>
</dbReference>
<feature type="domain" description="Guanylate kinase/L-type calcium channel beta subunit" evidence="7">
    <location>
        <begin position="1"/>
        <end position="178"/>
    </location>
</feature>
<reference evidence="8 9" key="1">
    <citation type="submission" date="2023-03" db="EMBL/GenBank/DDBJ databases">
        <title>Halomonas sp. nov., isolated from Korean tranditional fermented seafood 'Jeotgal'.</title>
        <authorList>
            <person name="Kim B."/>
            <person name="Shin N.-R."/>
        </authorList>
    </citation>
    <scope>NUCLEOTIDE SEQUENCE [LARGE SCALE GENOMIC DNA]</scope>
    <source>
        <strain evidence="8 9">SG2L-4</strain>
    </source>
</reference>
<protein>
    <recommendedName>
        <fullName evidence="6">Ribose 1,5-bisphosphate phosphokinase PhnN</fullName>
        <ecNumber evidence="6">2.7.4.23</ecNumber>
    </recommendedName>
    <alternativeName>
        <fullName evidence="6">Ribose 1,5-bisphosphokinase</fullName>
    </alternativeName>
</protein>
<keyword evidence="3 6" id="KW-0808">Transferase</keyword>
<evidence type="ECO:0000313" key="8">
    <source>
        <dbReference type="EMBL" id="WNK20294.1"/>
    </source>
</evidence>
<dbReference type="Gene3D" id="3.40.50.300">
    <property type="entry name" value="P-loop containing nucleotide triphosphate hydrolases"/>
    <property type="match status" value="1"/>
</dbReference>
<evidence type="ECO:0000256" key="1">
    <source>
        <dbReference type="ARBA" id="ARBA00000373"/>
    </source>
</evidence>
<dbReference type="InterPro" id="IPR027417">
    <property type="entry name" value="P-loop_NTPase"/>
</dbReference>
<evidence type="ECO:0000256" key="5">
    <source>
        <dbReference type="ARBA" id="ARBA00022840"/>
    </source>
</evidence>
<dbReference type="RefSeq" id="WP_017428938.1">
    <property type="nucleotide sequence ID" value="NZ_CP119391.1"/>
</dbReference>
<dbReference type="GO" id="GO:0033863">
    <property type="term" value="F:ribose 1,5-bisphosphate phosphokinase activity"/>
    <property type="evidence" value="ECO:0007669"/>
    <property type="project" value="UniProtKB-EC"/>
</dbReference>
<accession>A0ABY9YZI9</accession>
<dbReference type="NCBIfam" id="TIGR02322">
    <property type="entry name" value="phosphon_PhnN"/>
    <property type="match status" value="1"/>
</dbReference>
<name>A0ABY9YZI9_9GAMM</name>
<comment type="function">
    <text evidence="6">Catalyzes the phosphorylation of ribose 1,5-bisphosphate to 5-phospho-D-ribosyl alpha-1-diphosphate (PRPP).</text>
</comment>
<comment type="pathway">
    <text evidence="2 6">Metabolic intermediate biosynthesis; 5-phospho-alpha-D-ribose 1-diphosphate biosynthesis; 5-phospho-alpha-D-ribose 1-diphosphate from D-ribose 5-phosphate (route II): step 3/3.</text>
</comment>
<evidence type="ECO:0000256" key="2">
    <source>
        <dbReference type="ARBA" id="ARBA00005069"/>
    </source>
</evidence>
<dbReference type="NCBIfam" id="NF007485">
    <property type="entry name" value="PRK10078.1"/>
    <property type="match status" value="1"/>
</dbReference>
<evidence type="ECO:0000256" key="6">
    <source>
        <dbReference type="HAMAP-Rule" id="MF_00836"/>
    </source>
</evidence>
<proteinExistence type="inferred from homology"/>
<keyword evidence="4 6" id="KW-0547">Nucleotide-binding</keyword>
<comment type="similarity">
    <text evidence="6">Belongs to the ribose 1,5-bisphosphokinase family.</text>
</comment>
<dbReference type="EMBL" id="CP119391">
    <property type="protein sequence ID" value="WNK20294.1"/>
    <property type="molecule type" value="Genomic_DNA"/>
</dbReference>